<dbReference type="Proteomes" id="UP001617702">
    <property type="component" value="Unassembled WGS sequence"/>
</dbReference>
<keyword evidence="13" id="KW-1185">Reference proteome</keyword>
<comment type="caution">
    <text evidence="9">Lacks conserved residue(s) required for the propagation of feature annotation.</text>
</comment>
<comment type="similarity">
    <text evidence="3">Belongs to the bacterial solute-binding protein 3 family.</text>
</comment>
<dbReference type="Gene3D" id="3.40.190.10">
    <property type="entry name" value="Periplasmic binding protein-like II"/>
    <property type="match status" value="2"/>
</dbReference>
<proteinExistence type="inferred from homology"/>
<dbReference type="PANTHER" id="PTHR35936:SF32">
    <property type="entry name" value="MEMBRANE-BOUND LYTIC MUREIN TRANSGLYCOSYLASE F"/>
    <property type="match status" value="1"/>
</dbReference>
<dbReference type="InterPro" id="IPR008258">
    <property type="entry name" value="Transglycosylase_SLT_dom_1"/>
</dbReference>
<keyword evidence="8 9" id="KW-0961">Cell wall biogenesis/degradation</keyword>
<dbReference type="SUPFAM" id="SSF53850">
    <property type="entry name" value="Periplasmic binding protein-like II"/>
    <property type="match status" value="1"/>
</dbReference>
<accession>A0ABW8GSG9</accession>
<evidence type="ECO:0000256" key="9">
    <source>
        <dbReference type="HAMAP-Rule" id="MF_02016"/>
    </source>
</evidence>
<evidence type="ECO:0000259" key="11">
    <source>
        <dbReference type="SMART" id="SM00062"/>
    </source>
</evidence>
<feature type="region of interest" description="LT domain" evidence="9">
    <location>
        <begin position="290"/>
        <end position="502"/>
    </location>
</feature>
<dbReference type="InterPro" id="IPR001638">
    <property type="entry name" value="Solute-binding_3/MltF_N"/>
</dbReference>
<evidence type="ECO:0000256" key="1">
    <source>
        <dbReference type="ARBA" id="ARBA00001420"/>
    </source>
</evidence>
<evidence type="ECO:0000256" key="10">
    <source>
        <dbReference type="SAM" id="Phobius"/>
    </source>
</evidence>
<evidence type="ECO:0000256" key="4">
    <source>
        <dbReference type="ARBA" id="ARBA00022729"/>
    </source>
</evidence>
<sequence>MTYKKTAVTDSLATRPPRDNYLKPLKLNYFFIGIITLLLALALWPSIPWRSSQDVQLRQILSRGELRISTVNSPLTYAMSNGSPTGLDYELAKRFADYLGVKLVVSSRKNLDELFDDLDGDDADLLAAGLIYNHERLERFRAGPTYYSISQQMVYRLGSPRPKTLDKLQGRLVVTSGSAHAATLRDLKAEKYPQLIWESASDQSTQELLKQVADGKLDYTLGDSVTIGLMQRIHPQLAVAFDLSDEEPVTWYMRRSHDDSLSAALLDFFSQIVEDGTLARLEEKYLGHVGEFDYVDTTTFLSAIDETLPDLRPLFEKYATDIDWKLLAAISYQESHWNPLATSPTGVRGLMMLTRNTAESLNVTDRVDPEQSIRGGAQYMSHMMQKMPDTIPEDEKIWFALASYNMGYAHLLDARKLTEKQKGNPDSWVDVKMRLPMLSQKRYYTQTTYGYARGHEAYNYVENIRRYMVSLEGYLIEKEAKVQQQTQIAQGYPAVPLSKVPE</sequence>
<keyword evidence="5 9" id="KW-0472">Membrane</keyword>
<evidence type="ECO:0000256" key="3">
    <source>
        <dbReference type="ARBA" id="ARBA00010333"/>
    </source>
</evidence>
<evidence type="ECO:0000256" key="2">
    <source>
        <dbReference type="ARBA" id="ARBA00007734"/>
    </source>
</evidence>
<dbReference type="EC" id="4.2.2.n1" evidence="9"/>
<gene>
    <name evidence="9 12" type="primary">mltF</name>
    <name evidence="12" type="ORF">ACIPUH_05440</name>
</gene>
<feature type="domain" description="Solute-binding protein family 3/N-terminal" evidence="11">
    <location>
        <begin position="65"/>
        <end position="289"/>
    </location>
</feature>
<evidence type="ECO:0000256" key="6">
    <source>
        <dbReference type="ARBA" id="ARBA00023237"/>
    </source>
</evidence>
<dbReference type="Pfam" id="PF01464">
    <property type="entry name" value="SLT"/>
    <property type="match status" value="1"/>
</dbReference>
<dbReference type="InterPro" id="IPR000189">
    <property type="entry name" value="Transglyc_AS"/>
</dbReference>
<comment type="similarity">
    <text evidence="9">In the N-terminal section; belongs to the bacterial solute-binding protein 3 family.</text>
</comment>
<evidence type="ECO:0000313" key="13">
    <source>
        <dbReference type="Proteomes" id="UP001617702"/>
    </source>
</evidence>
<dbReference type="CDD" id="cd01009">
    <property type="entry name" value="PBP2_YfhD_N"/>
    <property type="match status" value="1"/>
</dbReference>
<reference evidence="12 13" key="1">
    <citation type="submission" date="2024-10" db="EMBL/GenBank/DDBJ databases">
        <authorList>
            <person name="Lu C.-H."/>
        </authorList>
    </citation>
    <scope>NUCLEOTIDE SEQUENCE [LARGE SCALE GENOMIC DNA]</scope>
    <source>
        <strain evidence="12 13">22LXZD03-01</strain>
    </source>
</reference>
<feature type="active site" evidence="9">
    <location>
        <position position="334"/>
    </location>
</feature>
<keyword evidence="10" id="KW-1133">Transmembrane helix</keyword>
<dbReference type="InterPro" id="IPR023346">
    <property type="entry name" value="Lysozyme-like_dom_sf"/>
</dbReference>
<keyword evidence="6 9" id="KW-0998">Cell outer membrane</keyword>
<comment type="similarity">
    <text evidence="9">In the C-terminal section; belongs to the transglycosylase Slt family.</text>
</comment>
<feature type="transmembrane region" description="Helical" evidence="10">
    <location>
        <begin position="27"/>
        <end position="47"/>
    </location>
</feature>
<dbReference type="RefSeq" id="WP_400353213.1">
    <property type="nucleotide sequence ID" value="NZ_JBIXLA010000002.1"/>
</dbReference>
<keyword evidence="10" id="KW-0812">Transmembrane</keyword>
<dbReference type="Pfam" id="PF00497">
    <property type="entry name" value="SBP_bac_3"/>
    <property type="match status" value="1"/>
</dbReference>
<keyword evidence="7 9" id="KW-0456">Lyase</keyword>
<dbReference type="HAMAP" id="MF_02016">
    <property type="entry name" value="MltF"/>
    <property type="match status" value="1"/>
</dbReference>
<comment type="caution">
    <text evidence="12">The sequence shown here is derived from an EMBL/GenBank/DDBJ whole genome shotgun (WGS) entry which is preliminary data.</text>
</comment>
<evidence type="ECO:0000256" key="5">
    <source>
        <dbReference type="ARBA" id="ARBA00023136"/>
    </source>
</evidence>
<dbReference type="PROSITE" id="PS00922">
    <property type="entry name" value="TRANSGLYCOSYLASE"/>
    <property type="match status" value="1"/>
</dbReference>
<evidence type="ECO:0000256" key="8">
    <source>
        <dbReference type="ARBA" id="ARBA00023316"/>
    </source>
</evidence>
<dbReference type="EMBL" id="JBIXLB010000002">
    <property type="protein sequence ID" value="MFJ5512231.1"/>
    <property type="molecule type" value="Genomic_DNA"/>
</dbReference>
<organism evidence="12 13">
    <name type="scientific">Pectobacterium jejuense</name>
    <dbReference type="NCBI Taxonomy" id="2974022"/>
    <lineage>
        <taxon>Bacteria</taxon>
        <taxon>Pseudomonadati</taxon>
        <taxon>Pseudomonadota</taxon>
        <taxon>Gammaproteobacteria</taxon>
        <taxon>Enterobacterales</taxon>
        <taxon>Pectobacteriaceae</taxon>
        <taxon>Pectobacterium</taxon>
    </lineage>
</organism>
<comment type="similarity">
    <text evidence="2">Belongs to the transglycosylase Slt family.</text>
</comment>
<comment type="subcellular location">
    <subcellularLocation>
        <location evidence="9">Cell outer membrane</location>
        <topology evidence="9">Peripheral membrane protein</topology>
    </subcellularLocation>
    <text evidence="9">Attached to the inner leaflet of the outer membrane.</text>
</comment>
<dbReference type="SMART" id="SM00062">
    <property type="entry name" value="PBPb"/>
    <property type="match status" value="1"/>
</dbReference>
<dbReference type="PANTHER" id="PTHR35936">
    <property type="entry name" value="MEMBRANE-BOUND LYTIC MUREIN TRANSGLYCOSYLASE F"/>
    <property type="match status" value="1"/>
</dbReference>
<evidence type="ECO:0000256" key="7">
    <source>
        <dbReference type="ARBA" id="ARBA00023239"/>
    </source>
</evidence>
<comment type="catalytic activity">
    <reaction evidence="1 9">
        <text>Exolytic cleavage of the (1-&gt;4)-beta-glycosidic linkage between N-acetylmuramic acid (MurNAc) and N-acetylglucosamine (GlcNAc) residues in peptidoglycan, from either the reducing or the non-reducing ends of the peptidoglycan chains, with concomitant formation of a 1,6-anhydrobond in the MurNAc residue.</text>
        <dbReference type="EC" id="4.2.2.n1"/>
    </reaction>
</comment>
<dbReference type="InterPro" id="IPR023703">
    <property type="entry name" value="MltF"/>
</dbReference>
<keyword evidence="4 9" id="KW-0732">Signal</keyword>
<comment type="domain">
    <text evidence="9">The N-terminal domain does not have lytic activity and probably modulates enzymatic activity. The C-terminal domain is the catalytic active domain.</text>
</comment>
<name>A0ABW8GSG9_9GAMM</name>
<dbReference type="Gene3D" id="1.10.530.10">
    <property type="match status" value="1"/>
</dbReference>
<dbReference type="GO" id="GO:0016829">
    <property type="term" value="F:lyase activity"/>
    <property type="evidence" value="ECO:0007669"/>
    <property type="project" value="UniProtKB-KW"/>
</dbReference>
<comment type="function">
    <text evidence="9">Murein-degrading enzyme that degrades murein glycan strands and insoluble, high-molecular weight murein sacculi, with the concomitant formation of a 1,6-anhydromuramoyl product. Lytic transglycosylases (LTs) play an integral role in the metabolism of the peptidoglycan (PG) sacculus. Their lytic action creates space within the PG sacculus to allow for its expansion as well as for the insertion of various structures such as secretion systems and flagella.</text>
</comment>
<dbReference type="NCBIfam" id="NF008112">
    <property type="entry name" value="PRK10859.1"/>
    <property type="match status" value="1"/>
</dbReference>
<evidence type="ECO:0000313" key="12">
    <source>
        <dbReference type="EMBL" id="MFJ5512231.1"/>
    </source>
</evidence>
<dbReference type="CDD" id="cd13403">
    <property type="entry name" value="MLTF-like"/>
    <property type="match status" value="1"/>
</dbReference>
<protein>
    <recommendedName>
        <fullName evidence="9">Membrane-bound lytic murein transglycosylase F</fullName>
        <ecNumber evidence="9">4.2.2.n1</ecNumber>
    </recommendedName>
    <alternativeName>
        <fullName evidence="9">Murein lyase F</fullName>
    </alternativeName>
</protein>
<dbReference type="SUPFAM" id="SSF53955">
    <property type="entry name" value="Lysozyme-like"/>
    <property type="match status" value="1"/>
</dbReference>